<accession>A0A9D1GAJ3</accession>
<feature type="compositionally biased region" description="Basic and acidic residues" evidence="1">
    <location>
        <begin position="41"/>
        <end position="50"/>
    </location>
</feature>
<proteinExistence type="predicted"/>
<dbReference type="AlphaFoldDB" id="A0A9D1GAJ3"/>
<dbReference type="EMBL" id="DVKQ01000041">
    <property type="protein sequence ID" value="HIT37470.1"/>
    <property type="molecule type" value="Genomic_DNA"/>
</dbReference>
<reference evidence="2" key="1">
    <citation type="submission" date="2020-10" db="EMBL/GenBank/DDBJ databases">
        <authorList>
            <person name="Gilroy R."/>
        </authorList>
    </citation>
    <scope>NUCLEOTIDE SEQUENCE</scope>
    <source>
        <strain evidence="2">CHK195-26880</strain>
    </source>
</reference>
<feature type="compositionally biased region" description="Polar residues" evidence="1">
    <location>
        <begin position="68"/>
        <end position="79"/>
    </location>
</feature>
<evidence type="ECO:0000256" key="1">
    <source>
        <dbReference type="SAM" id="MobiDB-lite"/>
    </source>
</evidence>
<organism evidence="2 3">
    <name type="scientific">Candidatus Onthousia faecipullorum</name>
    <dbReference type="NCBI Taxonomy" id="2840887"/>
    <lineage>
        <taxon>Bacteria</taxon>
        <taxon>Bacillati</taxon>
        <taxon>Bacillota</taxon>
        <taxon>Bacilli</taxon>
        <taxon>Candidatus Onthousia</taxon>
    </lineage>
</organism>
<gene>
    <name evidence="2" type="ORF">IAB59_03195</name>
</gene>
<dbReference type="Proteomes" id="UP000886833">
    <property type="component" value="Unassembled WGS sequence"/>
</dbReference>
<reference evidence="2" key="2">
    <citation type="journal article" date="2021" name="PeerJ">
        <title>Extensive microbial diversity within the chicken gut microbiome revealed by metagenomics and culture.</title>
        <authorList>
            <person name="Gilroy R."/>
            <person name="Ravi A."/>
            <person name="Getino M."/>
            <person name="Pursley I."/>
            <person name="Horton D.L."/>
            <person name="Alikhan N.F."/>
            <person name="Baker D."/>
            <person name="Gharbi K."/>
            <person name="Hall N."/>
            <person name="Watson M."/>
            <person name="Adriaenssens E.M."/>
            <person name="Foster-Nyarko E."/>
            <person name="Jarju S."/>
            <person name="Secka A."/>
            <person name="Antonio M."/>
            <person name="Oren A."/>
            <person name="Chaudhuri R.R."/>
            <person name="La Ragione R."/>
            <person name="Hildebrand F."/>
            <person name="Pallen M.J."/>
        </authorList>
    </citation>
    <scope>NUCLEOTIDE SEQUENCE</scope>
    <source>
        <strain evidence="2">CHK195-26880</strain>
    </source>
</reference>
<feature type="compositionally biased region" description="Low complexity" evidence="1">
    <location>
        <begin position="87"/>
        <end position="102"/>
    </location>
</feature>
<protein>
    <recommendedName>
        <fullName evidence="4">Bacterial Ig-like domain-containing protein</fullName>
    </recommendedName>
</protein>
<evidence type="ECO:0000313" key="2">
    <source>
        <dbReference type="EMBL" id="HIT37470.1"/>
    </source>
</evidence>
<name>A0A9D1GAJ3_9FIRM</name>
<comment type="caution">
    <text evidence="2">The sequence shown here is derived from an EMBL/GenBank/DDBJ whole genome shotgun (WGS) entry which is preliminary data.</text>
</comment>
<evidence type="ECO:0008006" key="4">
    <source>
        <dbReference type="Google" id="ProtNLM"/>
    </source>
</evidence>
<feature type="region of interest" description="Disordered" evidence="1">
    <location>
        <begin position="35"/>
        <end position="116"/>
    </location>
</feature>
<sequence>MDKKKIGLLIIVLFLIIGLGSFVFANPDNQENFEEGDIEERDGQGSDRDGSSSSDDDSSDEDETDSSNLLTDGSDNQLGNAVDNDNSRGNNLSGNGNDSTLSGGTGQTSGTEEIPTITDNTYADALKAVEQAESSLVQGDVDYAASLVDKVTNQSQKDELNKRLDAVRDIIDVTSLIERLEEMVANSTNRDGIVESIDYRDDEKIEELVTNLNNGTAKDNLASRLETVNKILNDSEGPVISGIRNDSFTRNDSVSLTISDDNEVTTTVMFNGNPVDYTDSFTEEGTYVVTAVDAAFNEKTLTFTIDRTKPVVGGVEDGKYYNTDVAVTIDDANPGTVHLHKNGELVKPYNAGDPITEEGTYTVVVTDKADNKSKEITFVIDKHVEEPKWVYILNLSDENNRKTIRNGQTLRVEVNFDEELTELPVLTIGNSQSTTFRECSETDYAKYICVADLTIDNTIANLEDGEIPFTITNIYDKAGNTITLDNANVTETKEYGQVTYDGSAPVVKSLGVTDINEYKDEVGKLYAKYGDTVRVLIYFDEKLGTEPTVKLGGKEFTATYRKASSTKDEAYYADIKLTEDMDLSDGILSFGVYGYADEIGNVGVNLTEKDVNMSAYPSVTIDNTLPVLNFNNGFITSGYTVEATDDNFAYMTVQYYDGRETETIESNTFTLDKEGDNTRYNIKAYDKAGNVSEYRDIYLDNAKPVVSGTAINGGEKVSVENNGTYQEVTLNISDGSLKKVSLVKEDG</sequence>
<feature type="compositionally biased region" description="Acidic residues" evidence="1">
    <location>
        <begin position="54"/>
        <end position="65"/>
    </location>
</feature>
<evidence type="ECO:0000313" key="3">
    <source>
        <dbReference type="Proteomes" id="UP000886833"/>
    </source>
</evidence>
<feature type="non-terminal residue" evidence="2">
    <location>
        <position position="747"/>
    </location>
</feature>